<gene>
    <name evidence="13" type="ORF">CRENBAI_006853</name>
</gene>
<feature type="transmembrane region" description="Helical" evidence="11">
    <location>
        <begin position="389"/>
        <end position="411"/>
    </location>
</feature>
<dbReference type="GO" id="GO:0001992">
    <property type="term" value="P:regulation of systemic arterial blood pressure by vasopressin"/>
    <property type="evidence" value="ECO:0007669"/>
    <property type="project" value="TreeGrafter"/>
</dbReference>
<keyword evidence="5 11" id="KW-0297">G-protein coupled receptor</keyword>
<proteinExistence type="inferred from homology"/>
<keyword evidence="10 11" id="KW-0807">Transducer</keyword>
<evidence type="ECO:0000313" key="13">
    <source>
        <dbReference type="EMBL" id="KAK5615034.1"/>
    </source>
</evidence>
<keyword evidence="8 11" id="KW-0675">Receptor</keyword>
<dbReference type="Gene3D" id="1.20.1070.10">
    <property type="entry name" value="Rhodopsin 7-helix transmembrane proteins"/>
    <property type="match status" value="1"/>
</dbReference>
<evidence type="ECO:0000259" key="12">
    <source>
        <dbReference type="PROSITE" id="PS50262"/>
    </source>
</evidence>
<feature type="domain" description="G-protein coupled receptors family 1 profile" evidence="12">
    <location>
        <begin position="166"/>
        <end position="443"/>
    </location>
</feature>
<dbReference type="InterPro" id="IPR001224">
    <property type="entry name" value="Vprs_V1A_rcpt"/>
</dbReference>
<feature type="transmembrane region" description="Helical" evidence="11">
    <location>
        <begin position="153"/>
        <end position="174"/>
    </location>
</feature>
<keyword evidence="6 11" id="KW-0472">Membrane</keyword>
<dbReference type="InterPro" id="IPR017452">
    <property type="entry name" value="GPCR_Rhodpsn_7TM"/>
</dbReference>
<dbReference type="SMART" id="SM01381">
    <property type="entry name" value="7TM_GPCR_Srsx"/>
    <property type="match status" value="1"/>
</dbReference>
<keyword evidence="4 11" id="KW-1133">Transmembrane helix</keyword>
<organism evidence="13 14">
    <name type="scientific">Crenichthys baileyi</name>
    <name type="common">White River springfish</name>
    <dbReference type="NCBI Taxonomy" id="28760"/>
    <lineage>
        <taxon>Eukaryota</taxon>
        <taxon>Metazoa</taxon>
        <taxon>Chordata</taxon>
        <taxon>Craniata</taxon>
        <taxon>Vertebrata</taxon>
        <taxon>Euteleostomi</taxon>
        <taxon>Actinopterygii</taxon>
        <taxon>Neopterygii</taxon>
        <taxon>Teleostei</taxon>
        <taxon>Neoteleostei</taxon>
        <taxon>Acanthomorphata</taxon>
        <taxon>Ovalentaria</taxon>
        <taxon>Atherinomorphae</taxon>
        <taxon>Cyprinodontiformes</taxon>
        <taxon>Goodeidae</taxon>
        <taxon>Crenichthys</taxon>
    </lineage>
</organism>
<dbReference type="PANTHER" id="PTHR24241:SF17">
    <property type="entry name" value="VASOPRESSIN V1A RECEPTOR"/>
    <property type="match status" value="1"/>
</dbReference>
<dbReference type="PRINTS" id="PR00752">
    <property type="entry name" value="VASOPRSNV1AR"/>
</dbReference>
<evidence type="ECO:0000256" key="2">
    <source>
        <dbReference type="ARBA" id="ARBA00022475"/>
    </source>
</evidence>
<dbReference type="PRINTS" id="PR00237">
    <property type="entry name" value="GPCRRHODOPSN"/>
</dbReference>
<evidence type="ECO:0000256" key="1">
    <source>
        <dbReference type="ARBA" id="ARBA00004651"/>
    </source>
</evidence>
<keyword evidence="2" id="KW-1003">Cell membrane</keyword>
<evidence type="ECO:0000256" key="9">
    <source>
        <dbReference type="ARBA" id="ARBA00023180"/>
    </source>
</evidence>
<comment type="caution">
    <text evidence="13">The sequence shown here is derived from an EMBL/GenBank/DDBJ whole genome shotgun (WGS) entry which is preliminary data.</text>
</comment>
<comment type="similarity">
    <text evidence="11">Belongs to the G-protein coupled receptor 1 family. Vasopressin/oxytocin receptor subfamily.</text>
</comment>
<evidence type="ECO:0000256" key="10">
    <source>
        <dbReference type="ARBA" id="ARBA00023224"/>
    </source>
</evidence>
<dbReference type="GO" id="GO:0032870">
    <property type="term" value="P:cellular response to hormone stimulus"/>
    <property type="evidence" value="ECO:0007669"/>
    <property type="project" value="TreeGrafter"/>
</dbReference>
<feature type="transmembrane region" description="Helical" evidence="11">
    <location>
        <begin position="265"/>
        <end position="286"/>
    </location>
</feature>
<dbReference type="PROSITE" id="PS00237">
    <property type="entry name" value="G_PROTEIN_RECEP_F1_1"/>
    <property type="match status" value="1"/>
</dbReference>
<evidence type="ECO:0000256" key="3">
    <source>
        <dbReference type="ARBA" id="ARBA00022692"/>
    </source>
</evidence>
<keyword evidence="9 11" id="KW-0325">Glycoprotein</keyword>
<dbReference type="GO" id="GO:0045907">
    <property type="term" value="P:positive regulation of vasoconstriction"/>
    <property type="evidence" value="ECO:0007669"/>
    <property type="project" value="TreeGrafter"/>
</dbReference>
<name>A0AAV9S1J1_9TELE</name>
<evidence type="ECO:0000256" key="11">
    <source>
        <dbReference type="RuleBase" id="RU046427"/>
    </source>
</evidence>
<dbReference type="PANTHER" id="PTHR24241">
    <property type="entry name" value="NEUROPEPTIDE RECEPTOR-RELATED G-PROTEIN COUPLED RECEPTOR"/>
    <property type="match status" value="1"/>
</dbReference>
<dbReference type="SUPFAM" id="SSF81321">
    <property type="entry name" value="Family A G protein-coupled receptor-like"/>
    <property type="match status" value="1"/>
</dbReference>
<dbReference type="InterPro" id="IPR001817">
    <property type="entry name" value="Vasoprsn_rcpt"/>
</dbReference>
<feature type="transmembrane region" description="Helical" evidence="11">
    <location>
        <begin position="314"/>
        <end position="342"/>
    </location>
</feature>
<comment type="subcellular location">
    <subcellularLocation>
        <location evidence="1 11">Cell membrane</location>
        <topology evidence="1 11">Multi-pass membrane protein</topology>
    </subcellularLocation>
</comment>
<evidence type="ECO:0000256" key="5">
    <source>
        <dbReference type="ARBA" id="ARBA00023040"/>
    </source>
</evidence>
<accession>A0AAV9S1J1</accession>
<dbReference type="InterPro" id="IPR000276">
    <property type="entry name" value="GPCR_Rhodpsn"/>
</dbReference>
<reference evidence="13 14" key="1">
    <citation type="submission" date="2021-06" db="EMBL/GenBank/DDBJ databases">
        <authorList>
            <person name="Palmer J.M."/>
        </authorList>
    </citation>
    <scope>NUCLEOTIDE SEQUENCE [LARGE SCALE GENOMIC DNA]</scope>
    <source>
        <strain evidence="13 14">MEX-2019</strain>
        <tissue evidence="13">Muscle</tissue>
    </source>
</reference>
<dbReference type="AlphaFoldDB" id="A0AAV9S1J1"/>
<sequence>MFKKTMFLRVLQQTIWRNLKCKTQRKSADAVVEATKSGILGRNSVSSVSTISRDRGGLRGVLGSVLHRADVVRVGQDLLLVTDKHRRAGTTVRPWEEAANMLCSSESSCNITEALNVTQKPESGAAAAAWNLSGKTNDTDPFGRNEEVAKIEITVLSLAFVAAVVGNLSVLLAMYRSRRKLSRMHLFMKHLSLADLVVAFFQVLPQLCWEVTFRFYGPDFLCRIVKHLQVLGMFASTYMMVMMTVDRYIAICHPLQTLQQPTQRAYIMISSTWACSLVLSTPQYFIFSLSEVRPGSAVYDCWGHFVEPWGLRAYITWITAGIFLVPVAVLVFCYGFICRTIWRNLKCKTRRKSADAVVEATKSGILGRNSVSSVSTISRAKLRTVKMTFVIVVAYVVCWAPFFTVQMWSVWDKTFSWHDSENAAVTLSALLASLNSCCNPWIYMIFSGHLLSDFFALLPCCHRLRDRFRQQDSDSSIRRTTLLSRLQGPRLSEPFRDLNFTIKNCPQATPVS</sequence>
<evidence type="ECO:0000256" key="8">
    <source>
        <dbReference type="ARBA" id="ARBA00023170"/>
    </source>
</evidence>
<dbReference type="Proteomes" id="UP001311232">
    <property type="component" value="Unassembled WGS sequence"/>
</dbReference>
<dbReference type="Pfam" id="PF00001">
    <property type="entry name" value="7tm_1"/>
    <property type="match status" value="1"/>
</dbReference>
<dbReference type="PROSITE" id="PS50262">
    <property type="entry name" value="G_PROTEIN_RECEP_F1_2"/>
    <property type="match status" value="1"/>
</dbReference>
<dbReference type="GO" id="GO:0005000">
    <property type="term" value="F:vasopressin receptor activity"/>
    <property type="evidence" value="ECO:0007669"/>
    <property type="project" value="InterPro"/>
</dbReference>
<comment type="caution">
    <text evidence="11">Lacks conserved residue(s) required for the propagation of feature annotation.</text>
</comment>
<evidence type="ECO:0000256" key="7">
    <source>
        <dbReference type="ARBA" id="ARBA00023157"/>
    </source>
</evidence>
<dbReference type="SMART" id="SM01164">
    <property type="entry name" value="DUF1856"/>
    <property type="match status" value="1"/>
</dbReference>
<dbReference type="GO" id="GO:0042277">
    <property type="term" value="F:peptide binding"/>
    <property type="evidence" value="ECO:0007669"/>
    <property type="project" value="TreeGrafter"/>
</dbReference>
<dbReference type="CDD" id="cd15385">
    <property type="entry name" value="7tmA_V1aR"/>
    <property type="match status" value="1"/>
</dbReference>
<evidence type="ECO:0000256" key="6">
    <source>
        <dbReference type="ARBA" id="ARBA00023136"/>
    </source>
</evidence>
<dbReference type="PRINTS" id="PR00896">
    <property type="entry name" value="VASOPRESSINR"/>
</dbReference>
<dbReference type="EMBL" id="JAHHUM010001018">
    <property type="protein sequence ID" value="KAK5615034.1"/>
    <property type="molecule type" value="Genomic_DNA"/>
</dbReference>
<evidence type="ECO:0000313" key="14">
    <source>
        <dbReference type="Proteomes" id="UP001311232"/>
    </source>
</evidence>
<dbReference type="InterPro" id="IPR015076">
    <property type="entry name" value="V1R_C"/>
</dbReference>
<evidence type="ECO:0000256" key="4">
    <source>
        <dbReference type="ARBA" id="ARBA00022989"/>
    </source>
</evidence>
<keyword evidence="14" id="KW-1185">Reference proteome</keyword>
<dbReference type="FunFam" id="1.20.1070.10:FF:000094">
    <property type="entry name" value="Vasopressin V1a receptor"/>
    <property type="match status" value="1"/>
</dbReference>
<dbReference type="GO" id="GO:0005886">
    <property type="term" value="C:plasma membrane"/>
    <property type="evidence" value="ECO:0007669"/>
    <property type="project" value="UniProtKB-SubCell"/>
</dbReference>
<feature type="transmembrane region" description="Helical" evidence="11">
    <location>
        <begin position="224"/>
        <end position="245"/>
    </location>
</feature>
<protein>
    <submittedName>
        <fullName evidence="13">[Arg8]-vasotocin receptor</fullName>
    </submittedName>
</protein>
<feature type="transmembrane region" description="Helical" evidence="11">
    <location>
        <begin position="441"/>
        <end position="461"/>
    </location>
</feature>
<keyword evidence="7" id="KW-1015">Disulfide bond</keyword>
<keyword evidence="3 11" id="KW-0812">Transmembrane</keyword>